<dbReference type="AlphaFoldDB" id="A0A7J6GCC7"/>
<evidence type="ECO:0000313" key="3">
    <source>
        <dbReference type="EMBL" id="KAF4389599.1"/>
    </source>
</evidence>
<accession>A0A7J6GCC7</accession>
<comment type="caution">
    <text evidence="2">The sequence shown here is derived from an EMBL/GenBank/DDBJ whole genome shotgun (WGS) entry which is preliminary data.</text>
</comment>
<feature type="region of interest" description="Disordered" evidence="1">
    <location>
        <begin position="202"/>
        <end position="309"/>
    </location>
</feature>
<sequence>MNSQRNLVQKIGKGWKDISTSINKQQLKGAYFFSGETTFIFGLGSSSIESSHCKQEEDTSTIASHQAGLSTIILMTTGWLIKISITRPNMSGCSWLTFFVAKSEATPSATCNASGSGSVTSARVGIELQFSDSFVSKSSTSLILTGPLRLLLKTTCLFLDWPTSKPPVHAFRPLYTLRVHSLNPPPLPNAPDLSRRCSILLPTPQTKDPLTPKPLSNTPKPISQPHSEYSYPKASYIHHRPKPPSQPHPNTSSNPPLTNYSSSQTSPIDKLSLSKSGQLRSNISHQAFHHRSPKTSPYTPKPQHNKQLS</sequence>
<dbReference type="EMBL" id="JAATIQ010000118">
    <property type="protein sequence ID" value="KAF4380626.1"/>
    <property type="molecule type" value="Genomic_DNA"/>
</dbReference>
<evidence type="ECO:0000313" key="5">
    <source>
        <dbReference type="Proteomes" id="UP000583929"/>
    </source>
</evidence>
<feature type="compositionally biased region" description="Polar residues" evidence="1">
    <location>
        <begin position="248"/>
        <end position="285"/>
    </location>
</feature>
<dbReference type="EMBL" id="JAATIP010000031">
    <property type="protein sequence ID" value="KAF4389599.1"/>
    <property type="molecule type" value="Genomic_DNA"/>
</dbReference>
<protein>
    <submittedName>
        <fullName evidence="2">Uncharacterized protein</fullName>
    </submittedName>
</protein>
<evidence type="ECO:0000313" key="4">
    <source>
        <dbReference type="Proteomes" id="UP000525078"/>
    </source>
</evidence>
<name>A0A7J6GCC7_CANSA</name>
<gene>
    <name evidence="3" type="ORF">F8388_009732</name>
    <name evidence="2" type="ORF">G4B88_008777</name>
</gene>
<reference evidence="4 5" key="1">
    <citation type="journal article" date="2020" name="bioRxiv">
        <title>Sequence and annotation of 42 cannabis genomes reveals extensive copy number variation in cannabinoid synthesis and pathogen resistance genes.</title>
        <authorList>
            <person name="Mckernan K.J."/>
            <person name="Helbert Y."/>
            <person name="Kane L.T."/>
            <person name="Ebling H."/>
            <person name="Zhang L."/>
            <person name="Liu B."/>
            <person name="Eaton Z."/>
            <person name="Mclaughlin S."/>
            <person name="Kingan S."/>
            <person name="Baybayan P."/>
            <person name="Concepcion G."/>
            <person name="Jordan M."/>
            <person name="Riva A."/>
            <person name="Barbazuk W."/>
            <person name="Harkins T."/>
        </authorList>
    </citation>
    <scope>NUCLEOTIDE SEQUENCE [LARGE SCALE GENOMIC DNA]</scope>
    <source>
        <strain evidence="4 5">cv. Jamaican Lion 4</strain>
        <strain evidence="2">Father</strain>
        <strain evidence="3">Mother</strain>
        <tissue evidence="2">Leaf</tissue>
    </source>
</reference>
<keyword evidence="5" id="KW-1185">Reference proteome</keyword>
<dbReference type="Proteomes" id="UP000525078">
    <property type="component" value="Unassembled WGS sequence"/>
</dbReference>
<proteinExistence type="predicted"/>
<organism evidence="2 5">
    <name type="scientific">Cannabis sativa</name>
    <name type="common">Hemp</name>
    <name type="synonym">Marijuana</name>
    <dbReference type="NCBI Taxonomy" id="3483"/>
    <lineage>
        <taxon>Eukaryota</taxon>
        <taxon>Viridiplantae</taxon>
        <taxon>Streptophyta</taxon>
        <taxon>Embryophyta</taxon>
        <taxon>Tracheophyta</taxon>
        <taxon>Spermatophyta</taxon>
        <taxon>Magnoliopsida</taxon>
        <taxon>eudicotyledons</taxon>
        <taxon>Gunneridae</taxon>
        <taxon>Pentapetalae</taxon>
        <taxon>rosids</taxon>
        <taxon>fabids</taxon>
        <taxon>Rosales</taxon>
        <taxon>Cannabaceae</taxon>
        <taxon>Cannabis</taxon>
    </lineage>
</organism>
<evidence type="ECO:0000313" key="2">
    <source>
        <dbReference type="EMBL" id="KAF4380626.1"/>
    </source>
</evidence>
<dbReference type="Proteomes" id="UP000583929">
    <property type="component" value="Unassembled WGS sequence"/>
</dbReference>
<evidence type="ECO:0000256" key="1">
    <source>
        <dbReference type="SAM" id="MobiDB-lite"/>
    </source>
</evidence>
<feature type="compositionally biased region" description="Polar residues" evidence="1">
    <location>
        <begin position="203"/>
        <end position="227"/>
    </location>
</feature>